<reference evidence="4" key="1">
    <citation type="journal article" date="2019" name="Int. J. Syst. Evol. Microbiol.">
        <title>The Global Catalogue of Microorganisms (GCM) 10K type strain sequencing project: providing services to taxonomists for standard genome sequencing and annotation.</title>
        <authorList>
            <consortium name="The Broad Institute Genomics Platform"/>
            <consortium name="The Broad Institute Genome Sequencing Center for Infectious Disease"/>
            <person name="Wu L."/>
            <person name="Ma J."/>
        </authorList>
    </citation>
    <scope>NUCLEOTIDE SEQUENCE [LARGE SCALE GENOMIC DNA]</scope>
    <source>
        <strain evidence="4">JCM 1407</strain>
    </source>
</reference>
<dbReference type="InterPro" id="IPR029063">
    <property type="entry name" value="SAM-dependent_MTases_sf"/>
</dbReference>
<dbReference type="PANTHER" id="PTHR45277:SF1">
    <property type="entry name" value="EXPRESSED PROTEIN"/>
    <property type="match status" value="1"/>
</dbReference>
<keyword evidence="1" id="KW-0472">Membrane</keyword>
<keyword evidence="3" id="KW-0489">Methyltransferase</keyword>
<dbReference type="GO" id="GO:0008168">
    <property type="term" value="F:methyltransferase activity"/>
    <property type="evidence" value="ECO:0007669"/>
    <property type="project" value="UniProtKB-KW"/>
</dbReference>
<proteinExistence type="predicted"/>
<dbReference type="SUPFAM" id="SSF53335">
    <property type="entry name" value="S-adenosyl-L-methionine-dependent methyltransferases"/>
    <property type="match status" value="1"/>
</dbReference>
<evidence type="ECO:0000259" key="2">
    <source>
        <dbReference type="Pfam" id="PF08241"/>
    </source>
</evidence>
<protein>
    <submittedName>
        <fullName evidence="3">Class I SAM-dependent methyltransferase</fullName>
    </submittedName>
</protein>
<feature type="transmembrane region" description="Helical" evidence="1">
    <location>
        <begin position="42"/>
        <end position="67"/>
    </location>
</feature>
<evidence type="ECO:0000313" key="4">
    <source>
        <dbReference type="Proteomes" id="UP001501510"/>
    </source>
</evidence>
<keyword evidence="3" id="KW-0808">Transferase</keyword>
<keyword evidence="1" id="KW-0812">Transmembrane</keyword>
<dbReference type="PANTHER" id="PTHR45277">
    <property type="entry name" value="EXPRESSED PROTEIN"/>
    <property type="match status" value="1"/>
</dbReference>
<feature type="transmembrane region" description="Helical" evidence="1">
    <location>
        <begin position="17"/>
        <end position="36"/>
    </location>
</feature>
<keyword evidence="1" id="KW-1133">Transmembrane helix</keyword>
<dbReference type="Proteomes" id="UP001501510">
    <property type="component" value="Unassembled WGS sequence"/>
</dbReference>
<sequence length="240" mass="27243">MMKNYTKPYYGVNKTKVIINSFSIGLLCLLVSMFLFKYTESIAIGYIFLVVGVIGVLNGLRMINYVIWGKFKHRDRIVDSVDWKGNEKVLDVGIGRGLVAIKAAKKLTTGKLIGIDIWKGKGDILDNTKFYINKNMKIEGVEDKIKIKTQNASALSFKDESFDVVLSNLCIHNIHDKDERIKAICEMARVVKKDGTLVLSDFRHTIEHKKLLCDMGFKVKVSKPYIFDTYPSLKIIVAKK</sequence>
<feature type="domain" description="Methyltransferase type 11" evidence="2">
    <location>
        <begin position="90"/>
        <end position="199"/>
    </location>
</feature>
<evidence type="ECO:0000256" key="1">
    <source>
        <dbReference type="SAM" id="Phobius"/>
    </source>
</evidence>
<organism evidence="3 4">
    <name type="scientific">Clostridium oceanicum</name>
    <dbReference type="NCBI Taxonomy" id="1543"/>
    <lineage>
        <taxon>Bacteria</taxon>
        <taxon>Bacillati</taxon>
        <taxon>Bacillota</taxon>
        <taxon>Clostridia</taxon>
        <taxon>Eubacteriales</taxon>
        <taxon>Clostridiaceae</taxon>
        <taxon>Clostridium</taxon>
    </lineage>
</organism>
<gene>
    <name evidence="3" type="ORF">GCM10008906_18770</name>
</gene>
<name>A0ABP3UP17_9CLOT</name>
<accession>A0ABP3UP17</accession>
<keyword evidence="4" id="KW-1185">Reference proteome</keyword>
<dbReference type="Gene3D" id="3.40.50.150">
    <property type="entry name" value="Vaccinia Virus protein VP39"/>
    <property type="match status" value="1"/>
</dbReference>
<comment type="caution">
    <text evidence="3">The sequence shown here is derived from an EMBL/GenBank/DDBJ whole genome shotgun (WGS) entry which is preliminary data.</text>
</comment>
<dbReference type="CDD" id="cd02440">
    <property type="entry name" value="AdoMet_MTases"/>
    <property type="match status" value="1"/>
</dbReference>
<dbReference type="EMBL" id="BAAACG010000008">
    <property type="protein sequence ID" value="GAA0739698.1"/>
    <property type="molecule type" value="Genomic_DNA"/>
</dbReference>
<dbReference type="GO" id="GO:0032259">
    <property type="term" value="P:methylation"/>
    <property type="evidence" value="ECO:0007669"/>
    <property type="project" value="UniProtKB-KW"/>
</dbReference>
<dbReference type="InterPro" id="IPR013216">
    <property type="entry name" value="Methyltransf_11"/>
</dbReference>
<dbReference type="RefSeq" id="WP_343761038.1">
    <property type="nucleotide sequence ID" value="NZ_BAAACG010000008.1"/>
</dbReference>
<dbReference type="Pfam" id="PF08241">
    <property type="entry name" value="Methyltransf_11"/>
    <property type="match status" value="1"/>
</dbReference>
<evidence type="ECO:0000313" key="3">
    <source>
        <dbReference type="EMBL" id="GAA0739698.1"/>
    </source>
</evidence>